<comment type="caution">
    <text evidence="7">The sequence shown here is derived from an EMBL/GenBank/DDBJ whole genome shotgun (WGS) entry which is preliminary data.</text>
</comment>
<proteinExistence type="predicted"/>
<keyword evidence="5 6" id="KW-0472">Membrane</keyword>
<name>A0A8H3TX58_9TREE</name>
<evidence type="ECO:0000256" key="5">
    <source>
        <dbReference type="ARBA" id="ARBA00023136"/>
    </source>
</evidence>
<evidence type="ECO:0000256" key="6">
    <source>
        <dbReference type="SAM" id="Phobius"/>
    </source>
</evidence>
<evidence type="ECO:0000256" key="2">
    <source>
        <dbReference type="ARBA" id="ARBA00022448"/>
    </source>
</evidence>
<dbReference type="PANTHER" id="PTHR23504:SF15">
    <property type="entry name" value="MAJOR FACILITATOR SUPERFAMILY (MFS) PROFILE DOMAIN-CONTAINING PROTEIN"/>
    <property type="match status" value="1"/>
</dbReference>
<dbReference type="SUPFAM" id="SSF103473">
    <property type="entry name" value="MFS general substrate transporter"/>
    <property type="match status" value="1"/>
</dbReference>
<feature type="transmembrane region" description="Helical" evidence="6">
    <location>
        <begin position="421"/>
        <end position="448"/>
    </location>
</feature>
<reference evidence="7" key="1">
    <citation type="submission" date="2020-07" db="EMBL/GenBank/DDBJ databases">
        <title>Draft Genome Sequence of a Deep-Sea Yeast, Naganishia (Cryptococcus) liquefaciens strain N6.</title>
        <authorList>
            <person name="Han Y.W."/>
            <person name="Kajitani R."/>
            <person name="Morimoto H."/>
            <person name="Parhat M."/>
            <person name="Tsubouchi H."/>
            <person name="Bakenova O."/>
            <person name="Ogata M."/>
            <person name="Argunhan B."/>
            <person name="Aoki R."/>
            <person name="Kajiwara S."/>
            <person name="Itoh T."/>
            <person name="Iwasaki H."/>
        </authorList>
    </citation>
    <scope>NUCLEOTIDE SEQUENCE</scope>
    <source>
        <strain evidence="7">N6</strain>
    </source>
</reference>
<dbReference type="OrthoDB" id="2594964at2759"/>
<dbReference type="GO" id="GO:0016020">
    <property type="term" value="C:membrane"/>
    <property type="evidence" value="ECO:0007669"/>
    <property type="project" value="UniProtKB-SubCell"/>
</dbReference>
<feature type="transmembrane region" description="Helical" evidence="6">
    <location>
        <begin position="497"/>
        <end position="517"/>
    </location>
</feature>
<keyword evidence="2" id="KW-0813">Transport</keyword>
<dbReference type="AlphaFoldDB" id="A0A8H3TX58"/>
<feature type="transmembrane region" description="Helical" evidence="6">
    <location>
        <begin position="319"/>
        <end position="338"/>
    </location>
</feature>
<comment type="subcellular location">
    <subcellularLocation>
        <location evidence="1">Membrane</location>
        <topology evidence="1">Multi-pass membrane protein</topology>
    </subcellularLocation>
</comment>
<feature type="transmembrane region" description="Helical" evidence="6">
    <location>
        <begin position="54"/>
        <end position="78"/>
    </location>
</feature>
<dbReference type="Proteomes" id="UP000620104">
    <property type="component" value="Unassembled WGS sequence"/>
</dbReference>
<feature type="transmembrane region" description="Helical" evidence="6">
    <location>
        <begin position="382"/>
        <end position="401"/>
    </location>
</feature>
<dbReference type="InterPro" id="IPR036259">
    <property type="entry name" value="MFS_trans_sf"/>
</dbReference>
<evidence type="ECO:0000313" key="8">
    <source>
        <dbReference type="Proteomes" id="UP000620104"/>
    </source>
</evidence>
<accession>A0A8H3TX58</accession>
<protein>
    <recommendedName>
        <fullName evidence="9">MFS transporter</fullName>
    </recommendedName>
</protein>
<feature type="transmembrane region" description="Helical" evidence="6">
    <location>
        <begin position="460"/>
        <end position="485"/>
    </location>
</feature>
<organism evidence="7 8">
    <name type="scientific">Naganishia liquefaciens</name>
    <dbReference type="NCBI Taxonomy" id="104408"/>
    <lineage>
        <taxon>Eukaryota</taxon>
        <taxon>Fungi</taxon>
        <taxon>Dikarya</taxon>
        <taxon>Basidiomycota</taxon>
        <taxon>Agaricomycotina</taxon>
        <taxon>Tremellomycetes</taxon>
        <taxon>Filobasidiales</taxon>
        <taxon>Filobasidiaceae</taxon>
        <taxon>Naganishia</taxon>
    </lineage>
</organism>
<keyword evidence="4 6" id="KW-1133">Transmembrane helix</keyword>
<dbReference type="Gene3D" id="1.20.1250.20">
    <property type="entry name" value="MFS general substrate transporter like domains"/>
    <property type="match status" value="1"/>
</dbReference>
<dbReference type="EMBL" id="BLZA01000032">
    <property type="protein sequence ID" value="GHJ88850.1"/>
    <property type="molecule type" value="Genomic_DNA"/>
</dbReference>
<sequence length="588" mass="64584">MSTSMPHRATPLPMAQIAILMGVRLAEPIQYTVIFPFINEMVEELHVTAYADRIGYYSGLVESIFALVQFFTCVNVFLTPLARCLLIARACEQGVSLGKTVRCAPLHQQKGSEDGHPNRPHRSSHLRSPVWLFTHLLSDDRNEMSVRSLEWQCCSTLLLPIIGKTTVDGHQVVRASLGDITDDTNSTEAFAMYGLVWTVGSIIGNTIGGTFTHPVERMPSAYTALSTSISEDVDDDEDDEDAKTLIGSPASLEYVDHKSGRLGGYNEHPLRHSRQSSIQKGNSKTHLEVIDEEELVDVKNWGFWEVCAVAAVRRMLVSLFLLSFIGGAWGSVSLLFFYTPTNGLGLTPGIIGTALAIQGVWSIVCQLAFLNRIRMRFGVAKAFKILNTGYVLVFLTLPMLRPIVVWSEGEHAGETDEPRGWLTWAALLIWLGLSTYVGLCNSLSMVLVNMAAPDKSSLGAINGISTAIQCLARVLGPSVISAVFALSIDKKVLGGHLWWVVAVFTSICSAFAGLFMTDKKPERNETMSMQELAVVQQPVYTGEERPTTSEFSRKQQGIGRTDAEDNVDFETTSFGTVLTTADNLDHTR</sequence>
<keyword evidence="3 6" id="KW-0812">Transmembrane</keyword>
<dbReference type="PANTHER" id="PTHR23504">
    <property type="entry name" value="MAJOR FACILITATOR SUPERFAMILY DOMAIN-CONTAINING PROTEIN 10"/>
    <property type="match status" value="1"/>
</dbReference>
<keyword evidence="8" id="KW-1185">Reference proteome</keyword>
<evidence type="ECO:0000256" key="1">
    <source>
        <dbReference type="ARBA" id="ARBA00004141"/>
    </source>
</evidence>
<evidence type="ECO:0000256" key="3">
    <source>
        <dbReference type="ARBA" id="ARBA00022692"/>
    </source>
</evidence>
<feature type="transmembrane region" description="Helical" evidence="6">
    <location>
        <begin position="350"/>
        <end position="370"/>
    </location>
</feature>
<gene>
    <name evidence="7" type="ORF">NliqN6_5252</name>
</gene>
<evidence type="ECO:0000313" key="7">
    <source>
        <dbReference type="EMBL" id="GHJ88850.1"/>
    </source>
</evidence>
<evidence type="ECO:0008006" key="9">
    <source>
        <dbReference type="Google" id="ProtNLM"/>
    </source>
</evidence>
<evidence type="ECO:0000256" key="4">
    <source>
        <dbReference type="ARBA" id="ARBA00022989"/>
    </source>
</evidence>